<proteinExistence type="predicted"/>
<comment type="caution">
    <text evidence="2">The sequence shown here is derived from an EMBL/GenBank/DDBJ whole genome shotgun (WGS) entry which is preliminary data.</text>
</comment>
<evidence type="ECO:0000313" key="2">
    <source>
        <dbReference type="EMBL" id="GIH07318.1"/>
    </source>
</evidence>
<protein>
    <recommendedName>
        <fullName evidence="1">DUF1023 domain-containing protein</fullName>
    </recommendedName>
</protein>
<dbReference type="InterPro" id="IPR029058">
    <property type="entry name" value="AB_hydrolase_fold"/>
</dbReference>
<keyword evidence="3" id="KW-1185">Reference proteome</keyword>
<sequence length="505" mass="54497">MVTFAELRDSQPARLGPAADAWVQLAQDMSRLERQVVSELTRPLRTSGWSGDAATAAFRICDTVDDEFELAARQVRNAAAVIRYARVQFVKVQDELRLVLEAAGRQGLRVDDRGVAQPPDMSAAAVEYARAATDRIRSIVVRATDLDAECSRVLRMFAPHTPGQMEAGEWRDATRDARAAMDLIGMSERDIPRQGTAPQEAKAWWQSLTDEQRSLYLAAYPDRVGALDGLPTIDRHAANTMALREMANGQQRLIGLLDRLEAAEVGPEAQRLYLLGIDNRGDGQAIVSVGNPDTARHIGVVVPGMTVTLDDMGGQIERAGNLRQTADDLTPAVEGDVAVVAWLGYDPPDNVFTAAGTGSAEAGAPLLNRFVDGVHAAHEPGDSHRVVVAHSYGAPVVGIAASQGRLDVNDIIVAGAPGMQVPTAAQLNIDPARVWAGMAADDPILLGSGMVHNTDPHLESFGANRFRVDTHGHSDYWRPDSESLRNQALILIGAYDRVTREAVPR</sequence>
<reference evidence="2" key="1">
    <citation type="submission" date="2021-01" db="EMBL/GenBank/DDBJ databases">
        <title>Whole genome shotgun sequence of Rhizocola hellebori NBRC 109834.</title>
        <authorList>
            <person name="Komaki H."/>
            <person name="Tamura T."/>
        </authorList>
    </citation>
    <scope>NUCLEOTIDE SEQUENCE</scope>
    <source>
        <strain evidence="2">NBRC 109834</strain>
    </source>
</reference>
<evidence type="ECO:0000259" key="1">
    <source>
        <dbReference type="Pfam" id="PF06259"/>
    </source>
</evidence>
<organism evidence="2 3">
    <name type="scientific">Rhizocola hellebori</name>
    <dbReference type="NCBI Taxonomy" id="1392758"/>
    <lineage>
        <taxon>Bacteria</taxon>
        <taxon>Bacillati</taxon>
        <taxon>Actinomycetota</taxon>
        <taxon>Actinomycetes</taxon>
        <taxon>Micromonosporales</taxon>
        <taxon>Micromonosporaceae</taxon>
        <taxon>Rhizocola</taxon>
    </lineage>
</organism>
<dbReference type="Pfam" id="PF06259">
    <property type="entry name" value="Abhydrolase_8"/>
    <property type="match status" value="1"/>
</dbReference>
<dbReference type="AlphaFoldDB" id="A0A8J3VIV3"/>
<dbReference type="InterPro" id="IPR010427">
    <property type="entry name" value="DUF1023"/>
</dbReference>
<dbReference type="EMBL" id="BONY01000035">
    <property type="protein sequence ID" value="GIH07318.1"/>
    <property type="molecule type" value="Genomic_DNA"/>
</dbReference>
<feature type="domain" description="DUF1023" evidence="1">
    <location>
        <begin position="278"/>
        <end position="444"/>
    </location>
</feature>
<accession>A0A8J3VIV3</accession>
<dbReference type="SUPFAM" id="SSF53474">
    <property type="entry name" value="alpha/beta-Hydrolases"/>
    <property type="match status" value="1"/>
</dbReference>
<evidence type="ECO:0000313" key="3">
    <source>
        <dbReference type="Proteomes" id="UP000612899"/>
    </source>
</evidence>
<dbReference type="Proteomes" id="UP000612899">
    <property type="component" value="Unassembled WGS sequence"/>
</dbReference>
<dbReference type="RefSeq" id="WP_203911105.1">
    <property type="nucleotide sequence ID" value="NZ_BONY01000035.1"/>
</dbReference>
<name>A0A8J3VIV3_9ACTN</name>
<gene>
    <name evidence="2" type="ORF">Rhe02_53850</name>
</gene>